<dbReference type="SUPFAM" id="SSF109854">
    <property type="entry name" value="DinB/YfiT-like putative metalloenzymes"/>
    <property type="match status" value="1"/>
</dbReference>
<accession>A0ABW2V2T0</accession>
<sequence>MNEHQTLKLFIKISQQRMHKHYLPKLIQSVRALDTDSLWLKESEILNSAGGIVLHICEHVRRNSIRFSNLHPVEFGKGIEDHFPDFNLSPEELCQVAIEAFDEFHAVLDRLLERNRGSVNAGSDNALPRLSRRHPSSFPTPPTHRFALADPP</sequence>
<name>A0ABW2V2T0_9BACL</name>
<dbReference type="RefSeq" id="WP_138789598.1">
    <property type="nucleotide sequence ID" value="NZ_JBHTGQ010000011.1"/>
</dbReference>
<protein>
    <submittedName>
        <fullName evidence="2">Uncharacterized protein</fullName>
    </submittedName>
</protein>
<organism evidence="2 3">
    <name type="scientific">Paenibacillus thermoaerophilus</name>
    <dbReference type="NCBI Taxonomy" id="1215385"/>
    <lineage>
        <taxon>Bacteria</taxon>
        <taxon>Bacillati</taxon>
        <taxon>Bacillota</taxon>
        <taxon>Bacilli</taxon>
        <taxon>Bacillales</taxon>
        <taxon>Paenibacillaceae</taxon>
        <taxon>Paenibacillus</taxon>
    </lineage>
</organism>
<keyword evidence="3" id="KW-1185">Reference proteome</keyword>
<dbReference type="Proteomes" id="UP001596528">
    <property type="component" value="Unassembled WGS sequence"/>
</dbReference>
<dbReference type="InterPro" id="IPR034660">
    <property type="entry name" value="DinB/YfiT-like"/>
</dbReference>
<feature type="region of interest" description="Disordered" evidence="1">
    <location>
        <begin position="122"/>
        <end position="152"/>
    </location>
</feature>
<proteinExistence type="predicted"/>
<gene>
    <name evidence="2" type="ORF">ACFQWB_05100</name>
</gene>
<evidence type="ECO:0000256" key="1">
    <source>
        <dbReference type="SAM" id="MobiDB-lite"/>
    </source>
</evidence>
<dbReference type="EMBL" id="JBHTGQ010000011">
    <property type="protein sequence ID" value="MFC7749320.1"/>
    <property type="molecule type" value="Genomic_DNA"/>
</dbReference>
<reference evidence="3" key="1">
    <citation type="journal article" date="2019" name="Int. J. Syst. Evol. Microbiol.">
        <title>The Global Catalogue of Microorganisms (GCM) 10K type strain sequencing project: providing services to taxonomists for standard genome sequencing and annotation.</title>
        <authorList>
            <consortium name="The Broad Institute Genomics Platform"/>
            <consortium name="The Broad Institute Genome Sequencing Center for Infectious Disease"/>
            <person name="Wu L."/>
            <person name="Ma J."/>
        </authorList>
    </citation>
    <scope>NUCLEOTIDE SEQUENCE [LARGE SCALE GENOMIC DNA]</scope>
    <source>
        <strain evidence="3">JCM 18657</strain>
    </source>
</reference>
<comment type="caution">
    <text evidence="2">The sequence shown here is derived from an EMBL/GenBank/DDBJ whole genome shotgun (WGS) entry which is preliminary data.</text>
</comment>
<evidence type="ECO:0000313" key="2">
    <source>
        <dbReference type="EMBL" id="MFC7749320.1"/>
    </source>
</evidence>
<evidence type="ECO:0000313" key="3">
    <source>
        <dbReference type="Proteomes" id="UP001596528"/>
    </source>
</evidence>